<dbReference type="Proteomes" id="UP001352852">
    <property type="component" value="Unassembled WGS sequence"/>
</dbReference>
<gene>
    <name evidence="1" type="ORF">CHARACLAT_021606</name>
</gene>
<feature type="non-terminal residue" evidence="1">
    <location>
        <position position="1"/>
    </location>
</feature>
<sequence>GRKEGRRHQFVSSPSVTDLLWCSCSGLPDLCLTYPVNSVDLLLANSTVSLFTSPAASLQDSEIIPKKTPNLCSAACPPSNTYRSSGALPSK</sequence>
<evidence type="ECO:0000313" key="2">
    <source>
        <dbReference type="Proteomes" id="UP001352852"/>
    </source>
</evidence>
<accession>A0ABU7E2D4</accession>
<organism evidence="1 2">
    <name type="scientific">Characodon lateralis</name>
    <dbReference type="NCBI Taxonomy" id="208331"/>
    <lineage>
        <taxon>Eukaryota</taxon>
        <taxon>Metazoa</taxon>
        <taxon>Chordata</taxon>
        <taxon>Craniata</taxon>
        <taxon>Vertebrata</taxon>
        <taxon>Euteleostomi</taxon>
        <taxon>Actinopterygii</taxon>
        <taxon>Neopterygii</taxon>
        <taxon>Teleostei</taxon>
        <taxon>Neoteleostei</taxon>
        <taxon>Acanthomorphata</taxon>
        <taxon>Ovalentaria</taxon>
        <taxon>Atherinomorphae</taxon>
        <taxon>Cyprinodontiformes</taxon>
        <taxon>Goodeidae</taxon>
        <taxon>Characodon</taxon>
    </lineage>
</organism>
<keyword evidence="2" id="KW-1185">Reference proteome</keyword>
<protein>
    <submittedName>
        <fullName evidence="1">Uncharacterized protein</fullName>
    </submittedName>
</protein>
<name>A0ABU7E2D4_9TELE</name>
<comment type="caution">
    <text evidence="1">The sequence shown here is derived from an EMBL/GenBank/DDBJ whole genome shotgun (WGS) entry which is preliminary data.</text>
</comment>
<evidence type="ECO:0000313" key="1">
    <source>
        <dbReference type="EMBL" id="MED6281436.1"/>
    </source>
</evidence>
<dbReference type="EMBL" id="JAHUTJ010043110">
    <property type="protein sequence ID" value="MED6281436.1"/>
    <property type="molecule type" value="Genomic_DNA"/>
</dbReference>
<reference evidence="1 2" key="1">
    <citation type="submission" date="2021-06" db="EMBL/GenBank/DDBJ databases">
        <authorList>
            <person name="Palmer J.M."/>
        </authorList>
    </citation>
    <scope>NUCLEOTIDE SEQUENCE [LARGE SCALE GENOMIC DNA]</scope>
    <source>
        <strain evidence="1 2">CL_MEX2019</strain>
        <tissue evidence="1">Muscle</tissue>
    </source>
</reference>
<proteinExistence type="predicted"/>